<protein>
    <submittedName>
        <fullName evidence="1">Uncharacterized protein</fullName>
    </submittedName>
</protein>
<dbReference type="Proteomes" id="UP000019149">
    <property type="component" value="Unassembled WGS sequence"/>
</dbReference>
<dbReference type="GeneID" id="36342771"/>
<keyword evidence="2" id="KW-1185">Reference proteome</keyword>
<gene>
    <name evidence="1" type="ORF">EGR_07056</name>
</gene>
<reference evidence="1 2" key="1">
    <citation type="journal article" date="2013" name="Nat. Genet.">
        <title>The genome of the hydatid tapeworm Echinococcus granulosus.</title>
        <authorList>
            <person name="Zheng H."/>
            <person name="Zhang W."/>
            <person name="Zhang L."/>
            <person name="Zhang Z."/>
            <person name="Li J."/>
            <person name="Lu G."/>
            <person name="Zhu Y."/>
            <person name="Wang Y."/>
            <person name="Huang Y."/>
            <person name="Liu J."/>
            <person name="Kang H."/>
            <person name="Chen J."/>
            <person name="Wang L."/>
            <person name="Chen A."/>
            <person name="Yu S."/>
            <person name="Gao Z."/>
            <person name="Jin L."/>
            <person name="Gu W."/>
            <person name="Wang Z."/>
            <person name="Zhao L."/>
            <person name="Shi B."/>
            <person name="Wen H."/>
            <person name="Lin R."/>
            <person name="Jones M.K."/>
            <person name="Brejova B."/>
            <person name="Vinar T."/>
            <person name="Zhao G."/>
            <person name="McManus D.P."/>
            <person name="Chen Z."/>
            <person name="Zhou Y."/>
            <person name="Wang S."/>
        </authorList>
    </citation>
    <scope>NUCLEOTIDE SEQUENCE [LARGE SCALE GENOMIC DNA]</scope>
</reference>
<dbReference type="KEGG" id="egl:EGR_07056"/>
<name>W6UC34_ECHGR</name>
<evidence type="ECO:0000313" key="2">
    <source>
        <dbReference type="Proteomes" id="UP000019149"/>
    </source>
</evidence>
<comment type="caution">
    <text evidence="1">The sequence shown here is derived from an EMBL/GenBank/DDBJ whole genome shotgun (WGS) entry which is preliminary data.</text>
</comment>
<sequence length="232" mass="25390">MHLCVTGDRLEVTLLEVEQIGRAASGYLLTGQKASRLLCSKWQAELYPIQPAREHPPSYQLLRLLLTTPLPSSSSLASATSLPSRGSDIPKRSAFGFRAASTSGTAAGETRFEANAMGRRQTRLMCDRMLWLSDGQMDIPSKHKYTTWPSSIDTQCPYLLSKLRAENSMQFGTPFIRDKINPANFYITVDSSKPARKPKATSTATGHATVALMHIVDQALSRNGLQNDSGCG</sequence>
<proteinExistence type="predicted"/>
<organism evidence="1 2">
    <name type="scientific">Echinococcus granulosus</name>
    <name type="common">Hydatid tapeworm</name>
    <dbReference type="NCBI Taxonomy" id="6210"/>
    <lineage>
        <taxon>Eukaryota</taxon>
        <taxon>Metazoa</taxon>
        <taxon>Spiralia</taxon>
        <taxon>Lophotrochozoa</taxon>
        <taxon>Platyhelminthes</taxon>
        <taxon>Cestoda</taxon>
        <taxon>Eucestoda</taxon>
        <taxon>Cyclophyllidea</taxon>
        <taxon>Taeniidae</taxon>
        <taxon>Echinococcus</taxon>
        <taxon>Echinococcus granulosus group</taxon>
    </lineage>
</organism>
<dbReference type="CTD" id="36342771"/>
<dbReference type="AlphaFoldDB" id="W6UC34"/>
<accession>W6UC34</accession>
<dbReference type="RefSeq" id="XP_024349332.1">
    <property type="nucleotide sequence ID" value="XM_024496305.1"/>
</dbReference>
<evidence type="ECO:0000313" key="1">
    <source>
        <dbReference type="EMBL" id="EUB58136.1"/>
    </source>
</evidence>
<dbReference type="EMBL" id="APAU02000068">
    <property type="protein sequence ID" value="EUB58136.1"/>
    <property type="molecule type" value="Genomic_DNA"/>
</dbReference>